<reference evidence="1 2" key="1">
    <citation type="journal article" date="2019" name="Lett. Appl. Microbiol.">
        <title>A case of 'blown pack' spoilage of vacuum-packaged pork likely associated with Clostridium estertheticum in Canada.</title>
        <authorList>
            <person name="Zhang P."/>
            <person name="Ward P."/>
            <person name="McMullen L.M."/>
            <person name="Yang X."/>
        </authorList>
    </citation>
    <scope>NUCLEOTIDE SEQUENCE [LARGE SCALE GENOMIC DNA]</scope>
    <source>
        <strain evidence="1 2">MA19</strain>
    </source>
</reference>
<name>A0A5N7IUB8_9CLOT</name>
<protein>
    <submittedName>
        <fullName evidence="1">Uncharacterized protein</fullName>
    </submittedName>
</protein>
<dbReference type="EMBL" id="SPSF01000058">
    <property type="protein sequence ID" value="MPQ64910.1"/>
    <property type="molecule type" value="Genomic_DNA"/>
</dbReference>
<gene>
    <name evidence="1" type="ORF">E4V82_22880</name>
</gene>
<evidence type="ECO:0000313" key="2">
    <source>
        <dbReference type="Proteomes" id="UP000342249"/>
    </source>
</evidence>
<sequence length="63" mass="7238">MKWTKGFFLSFEGTLSMNFSFSIPGPILILYEISSKSLKNEFVCNNMKGQINLKKASKDKRED</sequence>
<accession>A0A5N7IUB8</accession>
<dbReference type="RefSeq" id="WP_162523351.1">
    <property type="nucleotide sequence ID" value="NZ_SPSE01000052.1"/>
</dbReference>
<comment type="caution">
    <text evidence="1">The sequence shown here is derived from an EMBL/GenBank/DDBJ whole genome shotgun (WGS) entry which is preliminary data.</text>
</comment>
<dbReference type="AlphaFoldDB" id="A0A5N7IUB8"/>
<evidence type="ECO:0000313" key="1">
    <source>
        <dbReference type="EMBL" id="MPQ64910.1"/>
    </source>
</evidence>
<proteinExistence type="predicted"/>
<dbReference type="Proteomes" id="UP000342249">
    <property type="component" value="Unassembled WGS sequence"/>
</dbReference>
<organism evidence="1 2">
    <name type="scientific">Clostridium estertheticum</name>
    <dbReference type="NCBI Taxonomy" id="238834"/>
    <lineage>
        <taxon>Bacteria</taxon>
        <taxon>Bacillati</taxon>
        <taxon>Bacillota</taxon>
        <taxon>Clostridia</taxon>
        <taxon>Eubacteriales</taxon>
        <taxon>Clostridiaceae</taxon>
        <taxon>Clostridium</taxon>
    </lineage>
</organism>